<proteinExistence type="predicted"/>
<feature type="chain" id="PRO_5046625433" evidence="1">
    <location>
        <begin position="17"/>
        <end position="337"/>
    </location>
</feature>
<name>A0ABT3KT65_9BURK</name>
<sequence>MATVAVAALSAGVAQAYTVGTFSNGFVVPNVVHNGASDTTAVGLINQSGEARAVYWTFFDENGGALTSGCFAMKNRDYQPFVWSAESGSSMSGKRGYLVFALGETVAAPAAVPPIAFAPHKECADSAGLQTNGTLVAANTSPVAGAKISGSAFQVNATNKDVAFIPVIDGPLSMVATADLTRLDPGNLTVAAGAPSVGATAAGAAAPTAPQPTFSMRYAVGTGLDTSVVVWSTADQRGTYGVDVYNDQQVRKRLNLVLKKGKMNVFDPKTLAGLPSTHTDGFIEWTPGNGGTAPRDFADLGGTAGQVLTVAGGSVFTYSVVNSSDLSATQTILGSHR</sequence>
<keyword evidence="1" id="KW-0732">Signal</keyword>
<gene>
    <name evidence="2" type="ORF">D5039_10305</name>
</gene>
<feature type="signal peptide" evidence="1">
    <location>
        <begin position="1"/>
        <end position="16"/>
    </location>
</feature>
<dbReference type="Proteomes" id="UP001208935">
    <property type="component" value="Unassembled WGS sequence"/>
</dbReference>
<reference evidence="3" key="1">
    <citation type="submission" date="2023-07" db="EMBL/GenBank/DDBJ databases">
        <title>Verminephrobacter genomes.</title>
        <authorList>
            <person name="Lund M.B."/>
        </authorList>
    </citation>
    <scope>NUCLEOTIDE SEQUENCE [LARGE SCALE GENOMIC DNA]</scope>
    <source>
        <strain evidence="3">AtM5-05</strain>
    </source>
</reference>
<evidence type="ECO:0000256" key="1">
    <source>
        <dbReference type="SAM" id="SignalP"/>
    </source>
</evidence>
<dbReference type="EMBL" id="QZCW01000002">
    <property type="protein sequence ID" value="MCW5321527.1"/>
    <property type="molecule type" value="Genomic_DNA"/>
</dbReference>
<protein>
    <submittedName>
        <fullName evidence="2">Uncharacterized protein</fullName>
    </submittedName>
</protein>
<evidence type="ECO:0000313" key="2">
    <source>
        <dbReference type="EMBL" id="MCW5321527.1"/>
    </source>
</evidence>
<organism evidence="2 3">
    <name type="scientific">Verminephrobacter aporrectodeae subsp. tuberculatae</name>
    <dbReference type="NCBI Taxonomy" id="1110392"/>
    <lineage>
        <taxon>Bacteria</taxon>
        <taxon>Pseudomonadati</taxon>
        <taxon>Pseudomonadota</taxon>
        <taxon>Betaproteobacteria</taxon>
        <taxon>Burkholderiales</taxon>
        <taxon>Comamonadaceae</taxon>
        <taxon>Verminephrobacter</taxon>
    </lineage>
</organism>
<evidence type="ECO:0000313" key="3">
    <source>
        <dbReference type="Proteomes" id="UP001208935"/>
    </source>
</evidence>
<accession>A0ABT3KT65</accession>
<comment type="caution">
    <text evidence="2">The sequence shown here is derived from an EMBL/GenBank/DDBJ whole genome shotgun (WGS) entry which is preliminary data.</text>
</comment>
<keyword evidence="3" id="KW-1185">Reference proteome</keyword>